<dbReference type="Proteomes" id="UP000011115">
    <property type="component" value="Unassembled WGS sequence"/>
</dbReference>
<protein>
    <submittedName>
        <fullName evidence="2">Uncharacterized protein</fullName>
    </submittedName>
</protein>
<dbReference type="Gramene" id="PGSC0003DMT400088505">
    <property type="protein sequence ID" value="PGSC0003DMT400088505"/>
    <property type="gene ID" value="PGSC0003DMG400038076"/>
</dbReference>
<evidence type="ECO:0000256" key="1">
    <source>
        <dbReference type="SAM" id="MobiDB-lite"/>
    </source>
</evidence>
<organism evidence="2 3">
    <name type="scientific">Solanum tuberosum</name>
    <name type="common">Potato</name>
    <dbReference type="NCBI Taxonomy" id="4113"/>
    <lineage>
        <taxon>Eukaryota</taxon>
        <taxon>Viridiplantae</taxon>
        <taxon>Streptophyta</taxon>
        <taxon>Embryophyta</taxon>
        <taxon>Tracheophyta</taxon>
        <taxon>Spermatophyta</taxon>
        <taxon>Magnoliopsida</taxon>
        <taxon>eudicotyledons</taxon>
        <taxon>Gunneridae</taxon>
        <taxon>Pentapetalae</taxon>
        <taxon>asterids</taxon>
        <taxon>lamiids</taxon>
        <taxon>Solanales</taxon>
        <taxon>Solanaceae</taxon>
        <taxon>Solanoideae</taxon>
        <taxon>Solaneae</taxon>
        <taxon>Solanum</taxon>
    </lineage>
</organism>
<reference evidence="2" key="2">
    <citation type="submission" date="2015-06" db="UniProtKB">
        <authorList>
            <consortium name="EnsemblPlants"/>
        </authorList>
    </citation>
    <scope>IDENTIFICATION</scope>
    <source>
        <strain evidence="2">DM1-3 516 R44</strain>
    </source>
</reference>
<reference evidence="3" key="1">
    <citation type="journal article" date="2011" name="Nature">
        <title>Genome sequence and analysis of the tuber crop potato.</title>
        <authorList>
            <consortium name="The Potato Genome Sequencing Consortium"/>
        </authorList>
    </citation>
    <scope>NUCLEOTIDE SEQUENCE [LARGE SCALE GENOMIC DNA]</scope>
    <source>
        <strain evidence="3">cv. DM1-3 516 R44</strain>
    </source>
</reference>
<dbReference type="PaxDb" id="4113-PGSC0003DMT400088505"/>
<keyword evidence="3" id="KW-1185">Reference proteome</keyword>
<dbReference type="AlphaFoldDB" id="M1DG43"/>
<dbReference type="InParanoid" id="M1DG43"/>
<name>M1DG43_SOLTU</name>
<accession>M1DG43</accession>
<evidence type="ECO:0000313" key="3">
    <source>
        <dbReference type="Proteomes" id="UP000011115"/>
    </source>
</evidence>
<dbReference type="EnsemblPlants" id="PGSC0003DMT400088505">
    <property type="protein sequence ID" value="PGSC0003DMT400088505"/>
    <property type="gene ID" value="PGSC0003DMG400038076"/>
</dbReference>
<feature type="region of interest" description="Disordered" evidence="1">
    <location>
        <begin position="1"/>
        <end position="34"/>
    </location>
</feature>
<sequence>MWSPMYTPNREDPIYPAKGTTDRGTGRGPWPVAGGSGVWSTSPYHCTCGGLWTVKVHVVLTWAEVWRLKSGGPTSWPSRMPLRSIVRTMDREGPRGPNLGVLGLRAKHGGLLAKPLHMSPRSVVKTTAR</sequence>
<proteinExistence type="predicted"/>
<dbReference type="HOGENOM" id="CLU_1952685_0_0_1"/>
<evidence type="ECO:0000313" key="2">
    <source>
        <dbReference type="EnsemblPlants" id="PGSC0003DMT400088505"/>
    </source>
</evidence>